<name>A0A9P6TFW3_9BASI</name>
<protein>
    <submittedName>
        <fullName evidence="2">Uncharacterized protein</fullName>
    </submittedName>
</protein>
<keyword evidence="3" id="KW-1185">Reference proteome</keyword>
<dbReference type="AlphaFoldDB" id="A0A9P6TFW3"/>
<proteinExistence type="predicted"/>
<sequence length="100" mass="10940">MNPRIEIQPILEPGPSAEKNVWPWAENNVLGLLQALPPHHQSFIPIPDQIRPPSPTPAPPVLMIPSWNTIRPKKDQHSNSSHAGFDASAADGDLLTDTIC</sequence>
<dbReference type="EMBL" id="MU167219">
    <property type="protein sequence ID" value="KAG0150384.1"/>
    <property type="molecule type" value="Genomic_DNA"/>
</dbReference>
<evidence type="ECO:0000313" key="3">
    <source>
        <dbReference type="Proteomes" id="UP000886653"/>
    </source>
</evidence>
<gene>
    <name evidence="2" type="ORF">CROQUDRAFT_87868</name>
</gene>
<feature type="region of interest" description="Disordered" evidence="1">
    <location>
        <begin position="71"/>
        <end position="100"/>
    </location>
</feature>
<comment type="caution">
    <text evidence="2">The sequence shown here is derived from an EMBL/GenBank/DDBJ whole genome shotgun (WGS) entry which is preliminary data.</text>
</comment>
<evidence type="ECO:0000313" key="2">
    <source>
        <dbReference type="EMBL" id="KAG0150384.1"/>
    </source>
</evidence>
<organism evidence="2 3">
    <name type="scientific">Cronartium quercuum f. sp. fusiforme G11</name>
    <dbReference type="NCBI Taxonomy" id="708437"/>
    <lineage>
        <taxon>Eukaryota</taxon>
        <taxon>Fungi</taxon>
        <taxon>Dikarya</taxon>
        <taxon>Basidiomycota</taxon>
        <taxon>Pucciniomycotina</taxon>
        <taxon>Pucciniomycetes</taxon>
        <taxon>Pucciniales</taxon>
        <taxon>Coleosporiaceae</taxon>
        <taxon>Cronartium</taxon>
    </lineage>
</organism>
<evidence type="ECO:0000256" key="1">
    <source>
        <dbReference type="SAM" id="MobiDB-lite"/>
    </source>
</evidence>
<reference evidence="2" key="1">
    <citation type="submission" date="2013-11" db="EMBL/GenBank/DDBJ databases">
        <title>Genome sequence of the fusiform rust pathogen reveals effectors for host alternation and coevolution with pine.</title>
        <authorList>
            <consortium name="DOE Joint Genome Institute"/>
            <person name="Smith K."/>
            <person name="Pendleton A."/>
            <person name="Kubisiak T."/>
            <person name="Anderson C."/>
            <person name="Salamov A."/>
            <person name="Aerts A."/>
            <person name="Riley R."/>
            <person name="Clum A."/>
            <person name="Lindquist E."/>
            <person name="Ence D."/>
            <person name="Campbell M."/>
            <person name="Kronenberg Z."/>
            <person name="Feau N."/>
            <person name="Dhillon B."/>
            <person name="Hamelin R."/>
            <person name="Burleigh J."/>
            <person name="Smith J."/>
            <person name="Yandell M."/>
            <person name="Nelson C."/>
            <person name="Grigoriev I."/>
            <person name="Davis J."/>
        </authorList>
    </citation>
    <scope>NUCLEOTIDE SEQUENCE</scope>
    <source>
        <strain evidence="2">G11</strain>
    </source>
</reference>
<dbReference type="Proteomes" id="UP000886653">
    <property type="component" value="Unassembled WGS sequence"/>
</dbReference>
<accession>A0A9P6TFW3</accession>